<dbReference type="Proteomes" id="UP000754750">
    <property type="component" value="Unassembled WGS sequence"/>
</dbReference>
<name>A0A928KWU1_9FIRM</name>
<protein>
    <recommendedName>
        <fullName evidence="4">Glycosyltransferase RgtA/B/C/D-like domain-containing protein</fullName>
    </recommendedName>
</protein>
<evidence type="ECO:0000313" key="2">
    <source>
        <dbReference type="EMBL" id="MBE6833079.1"/>
    </source>
</evidence>
<feature type="transmembrane region" description="Helical" evidence="1">
    <location>
        <begin position="223"/>
        <end position="250"/>
    </location>
</feature>
<feature type="transmembrane region" description="Helical" evidence="1">
    <location>
        <begin position="278"/>
        <end position="298"/>
    </location>
</feature>
<feature type="transmembrane region" description="Helical" evidence="1">
    <location>
        <begin position="369"/>
        <end position="389"/>
    </location>
</feature>
<feature type="transmembrane region" description="Helical" evidence="1">
    <location>
        <begin position="427"/>
        <end position="445"/>
    </location>
</feature>
<feature type="transmembrane region" description="Helical" evidence="1">
    <location>
        <begin position="181"/>
        <end position="203"/>
    </location>
</feature>
<keyword evidence="1" id="KW-0812">Transmembrane</keyword>
<dbReference type="RefSeq" id="WP_326840175.1">
    <property type="nucleotide sequence ID" value="NZ_JBKWRC010000001.1"/>
</dbReference>
<accession>A0A928KWU1</accession>
<feature type="transmembrane region" description="Helical" evidence="1">
    <location>
        <begin position="64"/>
        <end position="83"/>
    </location>
</feature>
<feature type="transmembrane region" description="Helical" evidence="1">
    <location>
        <begin position="144"/>
        <end position="161"/>
    </location>
</feature>
<keyword evidence="1" id="KW-0472">Membrane</keyword>
<evidence type="ECO:0008006" key="4">
    <source>
        <dbReference type="Google" id="ProtNLM"/>
    </source>
</evidence>
<gene>
    <name evidence="2" type="ORF">E7512_05770</name>
</gene>
<feature type="transmembrane region" description="Helical" evidence="1">
    <location>
        <begin position="310"/>
        <end position="332"/>
    </location>
</feature>
<evidence type="ECO:0000256" key="1">
    <source>
        <dbReference type="SAM" id="Phobius"/>
    </source>
</evidence>
<feature type="transmembrane region" description="Helical" evidence="1">
    <location>
        <begin position="395"/>
        <end position="415"/>
    </location>
</feature>
<organism evidence="2 3">
    <name type="scientific">Faecalispora sporosphaeroides</name>
    <dbReference type="NCBI Taxonomy" id="1549"/>
    <lineage>
        <taxon>Bacteria</taxon>
        <taxon>Bacillati</taxon>
        <taxon>Bacillota</taxon>
        <taxon>Clostridia</taxon>
        <taxon>Eubacteriales</taxon>
        <taxon>Oscillospiraceae</taxon>
        <taxon>Faecalispora</taxon>
    </lineage>
</organism>
<evidence type="ECO:0000313" key="3">
    <source>
        <dbReference type="Proteomes" id="UP000754750"/>
    </source>
</evidence>
<dbReference type="EMBL" id="SVNY01000002">
    <property type="protein sequence ID" value="MBE6833079.1"/>
    <property type="molecule type" value="Genomic_DNA"/>
</dbReference>
<keyword evidence="1" id="KW-1133">Transmembrane helix</keyword>
<dbReference type="AlphaFoldDB" id="A0A928KWU1"/>
<feature type="transmembrane region" description="Helical" evidence="1">
    <location>
        <begin position="12"/>
        <end position="34"/>
    </location>
</feature>
<comment type="caution">
    <text evidence="2">The sequence shown here is derived from an EMBL/GenBank/DDBJ whole genome shotgun (WGS) entry which is preliminary data.</text>
</comment>
<feature type="transmembrane region" description="Helical" evidence="1">
    <location>
        <begin position="95"/>
        <end position="113"/>
    </location>
</feature>
<feature type="transmembrane region" description="Helical" evidence="1">
    <location>
        <begin position="119"/>
        <end position="137"/>
    </location>
</feature>
<sequence length="594" mass="66404">MLKSLLQSRSKLLHILPYVVIAGMAVLFLVRSVFGFDWSDETYYLALPYRFSLGDRPFLDSWDIHQTGALLIAPILWLYRLAVGDMTGILLFMRILYICVDAAAAVLVYRAVFRLYRRRLPALICAGLFFSFTPFGINNFSYNSMGYLFTTSAAMLLFFLYGDSFSAPGAFGVGALSGALLAFACISYPFFIVMVPIFLLALFRIRPRVRKNGLEPESRAPLFGMLCGGAATLLLAAGYLLAVSGVWGILDNVRYLFQDPEHPYQSLLVKTSLFLQDYQMLTILSLLEITLLVLIVLSRQMKTDLDLAPVLEVMIWICMPLSLVFNVGMVLIQSESDLTFTSKVNYIQACAGLWPLILTAYRPQRRSRIVVWVLYVPSLVLSWAVYAASNNGMTGASYILNLSSLALVLTAYDFYTAEREAPAARRRVLKTLWAAFASSLVLLVLCNTVMRAQAVYRDEPIVYLRTQLTTGPAKGLYTTPAAAARYTGLVEDVQNAMPPGDGRVMFNELLPFGYLCGQQRPAPPSLWRSELPSKRIDVFFEKNPQNRPALLYVVKAPYGVNNGTEPVTQRTAERILGGAVVMKETEYSYQFTKK</sequence>
<reference evidence="2" key="1">
    <citation type="submission" date="2019-04" db="EMBL/GenBank/DDBJ databases">
        <title>Evolution of Biomass-Degrading Anaerobic Consortia Revealed by Metagenomics.</title>
        <authorList>
            <person name="Peng X."/>
        </authorList>
    </citation>
    <scope>NUCLEOTIDE SEQUENCE</scope>
    <source>
        <strain evidence="2">SIG551</strain>
    </source>
</reference>
<proteinExistence type="predicted"/>